<dbReference type="InterPro" id="IPR021109">
    <property type="entry name" value="Peptidase_aspartic_dom_sf"/>
</dbReference>
<dbReference type="PROSITE" id="PS51318">
    <property type="entry name" value="TAT"/>
    <property type="match status" value="1"/>
</dbReference>
<dbReference type="InterPro" id="IPR036034">
    <property type="entry name" value="PDZ_sf"/>
</dbReference>
<sequence length="382" mass="39878">MIDRRGVIGGGAALAAAGLVPLRALAADGPVVNHIVVEDGRVWIAAMVNGKGPHFFIVDTGGVLSLIYDGAAKEMGLDPVQGRQMVGVGGKVADYSWYSAREVRLASGTRFTNMLFAGMGRKLGEAVGAFGAGLFTTYDSDFDFVKGEWRAYIGGRPDFDGLTRLPGRFDKGSGADRIELDATIDGHEVQCIADTGAPGLSLNGRAARNSGLWESDKPYAPARAFGIGDGEGVAARFYRTKELKIGQLVFNDLMVKVSAPGTLSGGGQDGLIGLNVLSQLHLSTDVSAGALYAARNGMQAPRESYPLSGLWIDEVKGKSVVGDVGIGSPAAKAGVRTGDVLVGGDFRAMLRAIGGPPGKAVSLKIERSGTQQDVSYTLAPWF</sequence>
<evidence type="ECO:0000313" key="2">
    <source>
        <dbReference type="EMBL" id="MBB4097886.1"/>
    </source>
</evidence>
<comment type="caution">
    <text evidence="2">The sequence shown here is derived from an EMBL/GenBank/DDBJ whole genome shotgun (WGS) entry which is preliminary data.</text>
</comment>
<feature type="signal peptide" evidence="1">
    <location>
        <begin position="1"/>
        <end position="26"/>
    </location>
</feature>
<keyword evidence="1" id="KW-0732">Signal</keyword>
<gene>
    <name evidence="2" type="ORF">GGR46_001419</name>
</gene>
<dbReference type="SUPFAM" id="SSF50156">
    <property type="entry name" value="PDZ domain-like"/>
    <property type="match status" value="1"/>
</dbReference>
<reference evidence="2 3" key="1">
    <citation type="submission" date="2020-08" db="EMBL/GenBank/DDBJ databases">
        <title>Genomic Encyclopedia of Type Strains, Phase IV (KMG-IV): sequencing the most valuable type-strain genomes for metagenomic binning, comparative biology and taxonomic classification.</title>
        <authorList>
            <person name="Goeker M."/>
        </authorList>
    </citation>
    <scope>NUCLEOTIDE SEQUENCE [LARGE SCALE GENOMIC DNA]</scope>
    <source>
        <strain evidence="2 3">DSM 101806</strain>
    </source>
</reference>
<dbReference type="GO" id="GO:0008233">
    <property type="term" value="F:peptidase activity"/>
    <property type="evidence" value="ECO:0007669"/>
    <property type="project" value="UniProtKB-KW"/>
</dbReference>
<dbReference type="InterPro" id="IPR034122">
    <property type="entry name" value="Retropepsin-like_bacterial"/>
</dbReference>
<keyword evidence="2" id="KW-0378">Hydrolase</keyword>
<evidence type="ECO:0000313" key="3">
    <source>
        <dbReference type="Proteomes" id="UP000557392"/>
    </source>
</evidence>
<dbReference type="EC" id="3.4.21.107" evidence="2"/>
<dbReference type="AlphaFoldDB" id="A0A7W6JQW4"/>
<keyword evidence="3" id="KW-1185">Reference proteome</keyword>
<protein>
    <submittedName>
        <fullName evidence="2">Serine protease Do</fullName>
        <ecNumber evidence="2">3.4.21.107</ecNumber>
    </submittedName>
</protein>
<dbReference type="CDD" id="cd05483">
    <property type="entry name" value="retropepsin_like_bacteria"/>
    <property type="match status" value="1"/>
</dbReference>
<dbReference type="Gene3D" id="2.30.42.10">
    <property type="match status" value="1"/>
</dbReference>
<dbReference type="Gene3D" id="2.40.70.10">
    <property type="entry name" value="Acid Proteases"/>
    <property type="match status" value="2"/>
</dbReference>
<dbReference type="GO" id="GO:0006508">
    <property type="term" value="P:proteolysis"/>
    <property type="evidence" value="ECO:0007669"/>
    <property type="project" value="UniProtKB-KW"/>
</dbReference>
<dbReference type="SUPFAM" id="SSF50630">
    <property type="entry name" value="Acid proteases"/>
    <property type="match status" value="1"/>
</dbReference>
<accession>A0A7W6JQW4</accession>
<proteinExistence type="predicted"/>
<evidence type="ECO:0000256" key="1">
    <source>
        <dbReference type="SAM" id="SignalP"/>
    </source>
</evidence>
<dbReference type="Pfam" id="PF13650">
    <property type="entry name" value="Asp_protease_2"/>
    <property type="match status" value="2"/>
</dbReference>
<dbReference type="EMBL" id="JACIEH010000001">
    <property type="protein sequence ID" value="MBB4097886.1"/>
    <property type="molecule type" value="Genomic_DNA"/>
</dbReference>
<organism evidence="2 3">
    <name type="scientific">Sphingomonas kyeonggiensis</name>
    <dbReference type="NCBI Taxonomy" id="1268553"/>
    <lineage>
        <taxon>Bacteria</taxon>
        <taxon>Pseudomonadati</taxon>
        <taxon>Pseudomonadota</taxon>
        <taxon>Alphaproteobacteria</taxon>
        <taxon>Sphingomonadales</taxon>
        <taxon>Sphingomonadaceae</taxon>
        <taxon>Sphingomonas</taxon>
    </lineage>
</organism>
<name>A0A7W6JQW4_9SPHN</name>
<feature type="chain" id="PRO_5031397218" evidence="1">
    <location>
        <begin position="27"/>
        <end position="382"/>
    </location>
</feature>
<dbReference type="RefSeq" id="WP_183995897.1">
    <property type="nucleotide sequence ID" value="NZ_JACIEH010000001.1"/>
</dbReference>
<dbReference type="InterPro" id="IPR006311">
    <property type="entry name" value="TAT_signal"/>
</dbReference>
<keyword evidence="2" id="KW-0645">Protease</keyword>
<dbReference type="Proteomes" id="UP000557392">
    <property type="component" value="Unassembled WGS sequence"/>
</dbReference>